<dbReference type="Proteomes" id="UP000596929">
    <property type="component" value="Unassembled WGS sequence"/>
</dbReference>
<evidence type="ECO:0000256" key="1">
    <source>
        <dbReference type="SAM" id="MobiDB-lite"/>
    </source>
</evidence>
<feature type="region of interest" description="Disordered" evidence="1">
    <location>
        <begin position="26"/>
        <end position="73"/>
    </location>
</feature>
<proteinExistence type="predicted"/>
<dbReference type="SMART" id="SM00909">
    <property type="entry name" value="Germane"/>
    <property type="match status" value="2"/>
</dbReference>
<feature type="signal peptide" evidence="2">
    <location>
        <begin position="1"/>
        <end position="26"/>
    </location>
</feature>
<evidence type="ECO:0000313" key="4">
    <source>
        <dbReference type="EMBL" id="MBC5627615.1"/>
    </source>
</evidence>
<dbReference type="InterPro" id="IPR019606">
    <property type="entry name" value="GerMN"/>
</dbReference>
<feature type="domain" description="GerMN" evidence="3">
    <location>
        <begin position="257"/>
        <end position="346"/>
    </location>
</feature>
<accession>A0ABR7D8B8</accession>
<comment type="caution">
    <text evidence="4">The sequence shown here is derived from an EMBL/GenBank/DDBJ whole genome shotgun (WGS) entry which is preliminary data.</text>
</comment>
<dbReference type="Pfam" id="PF10646">
    <property type="entry name" value="Germane"/>
    <property type="match status" value="2"/>
</dbReference>
<evidence type="ECO:0000313" key="5">
    <source>
        <dbReference type="Proteomes" id="UP000596929"/>
    </source>
</evidence>
<feature type="compositionally biased region" description="Low complexity" evidence="1">
    <location>
        <begin position="26"/>
        <end position="61"/>
    </location>
</feature>
<protein>
    <submittedName>
        <fullName evidence="4">GerMN domain-containing protein</fullName>
    </submittedName>
</protein>
<evidence type="ECO:0000259" key="3">
    <source>
        <dbReference type="SMART" id="SM00909"/>
    </source>
</evidence>
<sequence length="366" mass="40186">MNKRILSLLLTSFLSLFLISCTITNTSNSSSDNKNQNSNYSNSTTNPSENNTSNNSNSSNNTPPPKDPNINNENPIETINCRLFFFDSEKLNLYYVDKDLKVKDNALVSALTKELQTNTTSDTFLKLTPNVGIKSATLDKDKGILKVVFNKSYVNEMILGTATESGLLSSLVNTYGYNYGVNKVSIYFGDELYTSLKGDLPDGYFNTSFSDATAYNSEISTPSTNVDKICRLYFYDGDNDCIYYSDTTLNVTDNALTTALTNALKTPPSSSFSSIPNTVNVISADLDRSKDLITVNLSKNYYDILSKVGSGSESSLLQTLAMTYSYNYNIGKVIILIDGKAYSGSHILLTDGETVNFDLSSAKKLN</sequence>
<gene>
    <name evidence="4" type="ORF">H8S20_01765</name>
</gene>
<organism evidence="4 5">
    <name type="scientific">Clostridium hominis</name>
    <dbReference type="NCBI Taxonomy" id="2763036"/>
    <lineage>
        <taxon>Bacteria</taxon>
        <taxon>Bacillati</taxon>
        <taxon>Bacillota</taxon>
        <taxon>Clostridia</taxon>
        <taxon>Eubacteriales</taxon>
        <taxon>Clostridiaceae</taxon>
        <taxon>Clostridium</taxon>
    </lineage>
</organism>
<dbReference type="PROSITE" id="PS51257">
    <property type="entry name" value="PROKAR_LIPOPROTEIN"/>
    <property type="match status" value="1"/>
</dbReference>
<evidence type="ECO:0000256" key="2">
    <source>
        <dbReference type="SAM" id="SignalP"/>
    </source>
</evidence>
<dbReference type="EMBL" id="JACOOO010000002">
    <property type="protein sequence ID" value="MBC5627615.1"/>
    <property type="molecule type" value="Genomic_DNA"/>
</dbReference>
<feature type="domain" description="GerMN" evidence="3">
    <location>
        <begin position="108"/>
        <end position="197"/>
    </location>
</feature>
<keyword evidence="5" id="KW-1185">Reference proteome</keyword>
<keyword evidence="2" id="KW-0732">Signal</keyword>
<name>A0ABR7D8B8_9CLOT</name>
<reference evidence="4 5" key="1">
    <citation type="submission" date="2020-08" db="EMBL/GenBank/DDBJ databases">
        <title>Genome public.</title>
        <authorList>
            <person name="Liu C."/>
            <person name="Sun Q."/>
        </authorList>
    </citation>
    <scope>NUCLEOTIDE SEQUENCE [LARGE SCALE GENOMIC DNA]</scope>
    <source>
        <strain evidence="4 5">NSJ-6</strain>
    </source>
</reference>
<dbReference type="RefSeq" id="WP_186859167.1">
    <property type="nucleotide sequence ID" value="NZ_JACOOO010000002.1"/>
</dbReference>
<feature type="chain" id="PRO_5046383151" evidence="2">
    <location>
        <begin position="27"/>
        <end position="366"/>
    </location>
</feature>